<evidence type="ECO:0000256" key="7">
    <source>
        <dbReference type="ARBA" id="ARBA00023239"/>
    </source>
</evidence>
<evidence type="ECO:0000256" key="4">
    <source>
        <dbReference type="ARBA" id="ARBA00022801"/>
    </source>
</evidence>
<comment type="similarity">
    <text evidence="1">Belongs to the SOS response-associated peptidase family.</text>
</comment>
<dbReference type="STRING" id="337451.A0A443P8V3"/>
<dbReference type="Gene3D" id="3.90.1680.10">
    <property type="entry name" value="SOS response associated peptidase-like"/>
    <property type="match status" value="2"/>
</dbReference>
<protein>
    <submittedName>
        <fullName evidence="8">Putative SOS response-associated peptidase YoqW isoform X1</fullName>
    </submittedName>
</protein>
<evidence type="ECO:0000256" key="1">
    <source>
        <dbReference type="ARBA" id="ARBA00008136"/>
    </source>
</evidence>
<evidence type="ECO:0000256" key="5">
    <source>
        <dbReference type="ARBA" id="ARBA00023124"/>
    </source>
</evidence>
<keyword evidence="3" id="KW-0227">DNA damage</keyword>
<dbReference type="GO" id="GO:0003697">
    <property type="term" value="F:single-stranded DNA binding"/>
    <property type="evidence" value="ECO:0007669"/>
    <property type="project" value="InterPro"/>
</dbReference>
<dbReference type="SUPFAM" id="SSF143081">
    <property type="entry name" value="BB1717-like"/>
    <property type="match status" value="1"/>
</dbReference>
<dbReference type="GO" id="GO:0008233">
    <property type="term" value="F:peptidase activity"/>
    <property type="evidence" value="ECO:0007669"/>
    <property type="project" value="UniProtKB-KW"/>
</dbReference>
<accession>A0A443P8V3</accession>
<evidence type="ECO:0000256" key="3">
    <source>
        <dbReference type="ARBA" id="ARBA00022763"/>
    </source>
</evidence>
<dbReference type="PANTHER" id="PTHR13604:SF0">
    <property type="entry name" value="ABASIC SITE PROCESSING PROTEIN HMCES"/>
    <property type="match status" value="1"/>
</dbReference>
<dbReference type="EMBL" id="QPKB01000006">
    <property type="protein sequence ID" value="RWR87189.1"/>
    <property type="molecule type" value="Genomic_DNA"/>
</dbReference>
<keyword evidence="2" id="KW-0645">Protease</keyword>
<dbReference type="GO" id="GO:0006508">
    <property type="term" value="P:proteolysis"/>
    <property type="evidence" value="ECO:0007669"/>
    <property type="project" value="UniProtKB-KW"/>
</dbReference>
<evidence type="ECO:0000313" key="9">
    <source>
        <dbReference type="Proteomes" id="UP000283530"/>
    </source>
</evidence>
<evidence type="ECO:0000256" key="2">
    <source>
        <dbReference type="ARBA" id="ARBA00022670"/>
    </source>
</evidence>
<dbReference type="PANTHER" id="PTHR13604">
    <property type="entry name" value="DC12-RELATED"/>
    <property type="match status" value="1"/>
</dbReference>
<dbReference type="GO" id="GO:0016829">
    <property type="term" value="F:lyase activity"/>
    <property type="evidence" value="ECO:0007669"/>
    <property type="project" value="UniProtKB-KW"/>
</dbReference>
<dbReference type="InterPro" id="IPR003738">
    <property type="entry name" value="SRAP"/>
</dbReference>
<name>A0A443P8V3_9MAGN</name>
<keyword evidence="6" id="KW-0238">DNA-binding</keyword>
<dbReference type="OrthoDB" id="2111841at2759"/>
<dbReference type="InterPro" id="IPR036590">
    <property type="entry name" value="SRAP-like"/>
</dbReference>
<sequence>MQFNARSESVSEKASFHHLVPNNRCLVAVEGFYEWKKDGTKKQPYYIHFNDQRPLVFAALYDYWENLEDRLPVILGNKSAMDAWLNGCPSFEVESVLKSYEDPDLVWYPVTPEMGKPSFNGPECIKEIQLKPVEKYPFSKFFFKTSEIKCESFPEVKSSTEEATQTNQFEDVKEEPTTHVTKEGVLDFGGHGTDDKLEVQSLLKEGAENVEPNGTTNSLQWTQSFLILSRCHH</sequence>
<keyword evidence="9" id="KW-1185">Reference proteome</keyword>
<dbReference type="GO" id="GO:0106300">
    <property type="term" value="P:protein-DNA covalent cross-linking repair"/>
    <property type="evidence" value="ECO:0007669"/>
    <property type="project" value="InterPro"/>
</dbReference>
<dbReference type="AlphaFoldDB" id="A0A443P8V3"/>
<comment type="caution">
    <text evidence="8">The sequence shown here is derived from an EMBL/GenBank/DDBJ whole genome shotgun (WGS) entry which is preliminary data.</text>
</comment>
<keyword evidence="7" id="KW-0456">Lyase</keyword>
<dbReference type="Proteomes" id="UP000283530">
    <property type="component" value="Unassembled WGS sequence"/>
</dbReference>
<keyword evidence="5" id="KW-0190">Covalent protein-DNA linkage</keyword>
<reference evidence="8 9" key="1">
    <citation type="journal article" date="2019" name="Nat. Plants">
        <title>Stout camphor tree genome fills gaps in understanding of flowering plant genome evolution.</title>
        <authorList>
            <person name="Chaw S.M."/>
            <person name="Liu Y.C."/>
            <person name="Wu Y.W."/>
            <person name="Wang H.Y."/>
            <person name="Lin C.I."/>
            <person name="Wu C.S."/>
            <person name="Ke H.M."/>
            <person name="Chang L.Y."/>
            <person name="Hsu C.Y."/>
            <person name="Yang H.T."/>
            <person name="Sudianto E."/>
            <person name="Hsu M.H."/>
            <person name="Wu K.P."/>
            <person name="Wang L.N."/>
            <person name="Leebens-Mack J.H."/>
            <person name="Tsai I.J."/>
        </authorList>
    </citation>
    <scope>NUCLEOTIDE SEQUENCE [LARGE SCALE GENOMIC DNA]</scope>
    <source>
        <strain evidence="9">cv. Chaw 1501</strain>
        <tissue evidence="8">Young leaves</tissue>
    </source>
</reference>
<proteinExistence type="inferred from homology"/>
<gene>
    <name evidence="8" type="ORF">CKAN_01612500</name>
</gene>
<organism evidence="8 9">
    <name type="scientific">Cinnamomum micranthum f. kanehirae</name>
    <dbReference type="NCBI Taxonomy" id="337451"/>
    <lineage>
        <taxon>Eukaryota</taxon>
        <taxon>Viridiplantae</taxon>
        <taxon>Streptophyta</taxon>
        <taxon>Embryophyta</taxon>
        <taxon>Tracheophyta</taxon>
        <taxon>Spermatophyta</taxon>
        <taxon>Magnoliopsida</taxon>
        <taxon>Magnoliidae</taxon>
        <taxon>Laurales</taxon>
        <taxon>Lauraceae</taxon>
        <taxon>Cinnamomum</taxon>
    </lineage>
</organism>
<evidence type="ECO:0000313" key="8">
    <source>
        <dbReference type="EMBL" id="RWR87189.1"/>
    </source>
</evidence>
<keyword evidence="4" id="KW-0378">Hydrolase</keyword>
<dbReference type="Pfam" id="PF02586">
    <property type="entry name" value="SRAP"/>
    <property type="match status" value="1"/>
</dbReference>
<evidence type="ECO:0000256" key="6">
    <source>
        <dbReference type="ARBA" id="ARBA00023125"/>
    </source>
</evidence>